<feature type="chain" id="PRO_5015497201" evidence="1">
    <location>
        <begin position="21"/>
        <end position="166"/>
    </location>
</feature>
<gene>
    <name evidence="2" type="ORF">CJD36_005390</name>
</gene>
<dbReference type="Proteomes" id="UP000239872">
    <property type="component" value="Unassembled WGS sequence"/>
</dbReference>
<name>A0A2S7SX95_9BACT</name>
<dbReference type="EMBL" id="PPSL01000002">
    <property type="protein sequence ID" value="PQJ11241.1"/>
    <property type="molecule type" value="Genomic_DNA"/>
</dbReference>
<reference evidence="2 3" key="1">
    <citation type="submission" date="2018-01" db="EMBL/GenBank/DDBJ databases">
        <title>A novel member of the phylum Bacteroidetes isolated from glacier ice.</title>
        <authorList>
            <person name="Liu Q."/>
            <person name="Xin Y.-H."/>
        </authorList>
    </citation>
    <scope>NUCLEOTIDE SEQUENCE [LARGE SCALE GENOMIC DNA]</scope>
    <source>
        <strain evidence="2 3">RB1R16</strain>
    </source>
</reference>
<keyword evidence="1" id="KW-0732">Signal</keyword>
<comment type="caution">
    <text evidence="2">The sequence shown here is derived from an EMBL/GenBank/DDBJ whole genome shotgun (WGS) entry which is preliminary data.</text>
</comment>
<keyword evidence="3" id="KW-1185">Reference proteome</keyword>
<evidence type="ECO:0000256" key="1">
    <source>
        <dbReference type="SAM" id="SignalP"/>
    </source>
</evidence>
<accession>A0A2S7SX95</accession>
<feature type="signal peptide" evidence="1">
    <location>
        <begin position="1"/>
        <end position="20"/>
    </location>
</feature>
<sequence>MKKQIILSLFLLVTSFMCKAQGCIRFYPIHPLDHPPKSLFISVYNPNDTCICNNQVGSKENADECVTSMVIYDFVSSYVRSHKQKPLLSTKPYRWYQISVVIKLGNETSTYANLQRKPAIKYLSELRHQLISDSKYNTQPNVDVIIRWLNRKIADFSEGVETEYEE</sequence>
<evidence type="ECO:0000313" key="3">
    <source>
        <dbReference type="Proteomes" id="UP000239872"/>
    </source>
</evidence>
<proteinExistence type="predicted"/>
<organism evidence="2 3">
    <name type="scientific">Flavipsychrobacter stenotrophus</name>
    <dbReference type="NCBI Taxonomy" id="2077091"/>
    <lineage>
        <taxon>Bacteria</taxon>
        <taxon>Pseudomonadati</taxon>
        <taxon>Bacteroidota</taxon>
        <taxon>Chitinophagia</taxon>
        <taxon>Chitinophagales</taxon>
        <taxon>Chitinophagaceae</taxon>
        <taxon>Flavipsychrobacter</taxon>
    </lineage>
</organism>
<dbReference type="AlphaFoldDB" id="A0A2S7SX95"/>
<evidence type="ECO:0000313" key="2">
    <source>
        <dbReference type="EMBL" id="PQJ11241.1"/>
    </source>
</evidence>
<protein>
    <submittedName>
        <fullName evidence="2">Uncharacterized protein</fullName>
    </submittedName>
</protein>
<dbReference type="RefSeq" id="WP_105038120.1">
    <property type="nucleotide sequence ID" value="NZ_PPSL01000002.1"/>
</dbReference>